<evidence type="ECO:0000313" key="2">
    <source>
        <dbReference type="EMBL" id="KAF4964133.1"/>
    </source>
</evidence>
<reference evidence="2" key="1">
    <citation type="journal article" date="2020" name="BMC Genomics">
        <title>Correction to: Identification and distribution of gene clusters required for synthesis of sphingolipid metabolism inhibitors in diverse species of the filamentous fungus Fusarium.</title>
        <authorList>
            <person name="Kim H.S."/>
            <person name="Lohmar J.M."/>
            <person name="Busman M."/>
            <person name="Brown D.W."/>
            <person name="Naumann T.A."/>
            <person name="Divon H.H."/>
            <person name="Lysoe E."/>
            <person name="Uhlig S."/>
            <person name="Proctor R.H."/>
        </authorList>
    </citation>
    <scope>NUCLEOTIDE SEQUENCE</scope>
    <source>
        <strain evidence="2">NRRL 20472</strain>
    </source>
</reference>
<organism evidence="2 3">
    <name type="scientific">Fusarium sarcochroum</name>
    <dbReference type="NCBI Taxonomy" id="1208366"/>
    <lineage>
        <taxon>Eukaryota</taxon>
        <taxon>Fungi</taxon>
        <taxon>Dikarya</taxon>
        <taxon>Ascomycota</taxon>
        <taxon>Pezizomycotina</taxon>
        <taxon>Sordariomycetes</taxon>
        <taxon>Hypocreomycetidae</taxon>
        <taxon>Hypocreales</taxon>
        <taxon>Nectriaceae</taxon>
        <taxon>Fusarium</taxon>
        <taxon>Fusarium lateritium species complex</taxon>
    </lineage>
</organism>
<sequence>MPRDPDIHGAPRGGGQCPDGQRSNLKRGISPKATSQRKTKRVDLYGPYSSFTPDRPVLKSQVLEPWFVEVIKRDGVLYPMAPIVPDPEDRRELGFGPNFDFGNLVWGSNGHDFTRIQNEFVDTRLELAWGYREDITGSEIVVQGYFPKGYVLPKAPRFLAIGLAEARKNGDDAWFPKPMEPLIPHLWDHILQWARDLRTGKKISLLRSLEIYWAQQRVAELQGAPDSTSRS</sequence>
<evidence type="ECO:0000313" key="3">
    <source>
        <dbReference type="Proteomes" id="UP000622797"/>
    </source>
</evidence>
<reference evidence="2" key="2">
    <citation type="submission" date="2020-05" db="EMBL/GenBank/DDBJ databases">
        <authorList>
            <person name="Kim H.-S."/>
            <person name="Proctor R.H."/>
            <person name="Brown D.W."/>
        </authorList>
    </citation>
    <scope>NUCLEOTIDE SEQUENCE</scope>
    <source>
        <strain evidence="2">NRRL 20472</strain>
    </source>
</reference>
<gene>
    <name evidence="2" type="ORF">FSARC_7915</name>
</gene>
<comment type="caution">
    <text evidence="2">The sequence shown here is derived from an EMBL/GenBank/DDBJ whole genome shotgun (WGS) entry which is preliminary data.</text>
</comment>
<dbReference type="AlphaFoldDB" id="A0A8H4TUD1"/>
<accession>A0A8H4TUD1</accession>
<proteinExistence type="predicted"/>
<name>A0A8H4TUD1_9HYPO</name>
<dbReference type="Proteomes" id="UP000622797">
    <property type="component" value="Unassembled WGS sequence"/>
</dbReference>
<dbReference type="EMBL" id="JABEXW010000426">
    <property type="protein sequence ID" value="KAF4964133.1"/>
    <property type="molecule type" value="Genomic_DNA"/>
</dbReference>
<protein>
    <submittedName>
        <fullName evidence="2">Uncharacterized protein</fullName>
    </submittedName>
</protein>
<evidence type="ECO:0000256" key="1">
    <source>
        <dbReference type="SAM" id="MobiDB-lite"/>
    </source>
</evidence>
<keyword evidence="3" id="KW-1185">Reference proteome</keyword>
<feature type="region of interest" description="Disordered" evidence="1">
    <location>
        <begin position="1"/>
        <end position="40"/>
    </location>
</feature>